<dbReference type="Gene3D" id="2.40.50.1020">
    <property type="entry name" value="LytTr DNA-binding domain"/>
    <property type="match status" value="1"/>
</dbReference>
<evidence type="ECO:0000313" key="2">
    <source>
        <dbReference type="EMBL" id="MEB3075643.1"/>
    </source>
</evidence>
<dbReference type="InterPro" id="IPR046947">
    <property type="entry name" value="LytR-like"/>
</dbReference>
<reference evidence="2 3" key="1">
    <citation type="submission" date="2023-12" db="EMBL/GenBank/DDBJ databases">
        <title>Genomic sequences of Capnocytophaga and Parvimonas strains.</title>
        <authorList>
            <person name="Watt R.M."/>
            <person name="Wang M."/>
            <person name="Yang T."/>
            <person name="Tong W.M."/>
        </authorList>
    </citation>
    <scope>NUCLEOTIDE SEQUENCE [LARGE SCALE GENOMIC DNA]</scope>
    <source>
        <strain evidence="2 3">CCUG 13096</strain>
    </source>
</reference>
<dbReference type="SMART" id="SM00850">
    <property type="entry name" value="LytTR"/>
    <property type="match status" value="1"/>
</dbReference>
<dbReference type="EMBL" id="JAYKBW010000011">
    <property type="protein sequence ID" value="MEB3075643.1"/>
    <property type="molecule type" value="Genomic_DNA"/>
</dbReference>
<proteinExistence type="predicted"/>
<evidence type="ECO:0000313" key="3">
    <source>
        <dbReference type="Proteomes" id="UP001311730"/>
    </source>
</evidence>
<name>A0ABU5ZAA3_9FLAO</name>
<evidence type="ECO:0000259" key="1">
    <source>
        <dbReference type="PROSITE" id="PS50930"/>
    </source>
</evidence>
<protein>
    <submittedName>
        <fullName evidence="2">LytTR family DNA-binding domain-containing protein</fullName>
    </submittedName>
</protein>
<dbReference type="PANTHER" id="PTHR37299">
    <property type="entry name" value="TRANSCRIPTIONAL REGULATOR-RELATED"/>
    <property type="match status" value="1"/>
</dbReference>
<dbReference type="Pfam" id="PF04397">
    <property type="entry name" value="LytTR"/>
    <property type="match status" value="1"/>
</dbReference>
<dbReference type="PROSITE" id="PS50930">
    <property type="entry name" value="HTH_LYTTR"/>
    <property type="match status" value="1"/>
</dbReference>
<keyword evidence="3" id="KW-1185">Reference proteome</keyword>
<feature type="domain" description="HTH LytTR-type" evidence="1">
    <location>
        <begin position="51"/>
        <end position="152"/>
    </location>
</feature>
<keyword evidence="2" id="KW-0238">DNA-binding</keyword>
<dbReference type="InterPro" id="IPR007492">
    <property type="entry name" value="LytTR_DNA-bd_dom"/>
</dbReference>
<comment type="caution">
    <text evidence="2">The sequence shown here is derived from an EMBL/GenBank/DDBJ whole genome shotgun (WGS) entry which is preliminary data.</text>
</comment>
<accession>A0ABU5ZAA3</accession>
<dbReference type="PANTHER" id="PTHR37299:SF1">
    <property type="entry name" value="STAGE 0 SPORULATION PROTEIN A HOMOLOG"/>
    <property type="match status" value="1"/>
</dbReference>
<sequence length="154" mass="18266">MPLKEITQKIDLFLAALPSDSLRACREQWAAFVWAYAEDYHIQQQQELERLSVKTAKGIEFIPIAHILYLQSDKGYTTFFLEGGEKILVSKVLKKYEELLPSSQFVRSHQSYLVNNRYIRKYYKEGILELTTGERIPVSERRREYVQQWLMKNE</sequence>
<organism evidence="2 3">
    <name type="scientific">Capnocytophaga gingivalis</name>
    <dbReference type="NCBI Taxonomy" id="1017"/>
    <lineage>
        <taxon>Bacteria</taxon>
        <taxon>Pseudomonadati</taxon>
        <taxon>Bacteroidota</taxon>
        <taxon>Flavobacteriia</taxon>
        <taxon>Flavobacteriales</taxon>
        <taxon>Flavobacteriaceae</taxon>
        <taxon>Capnocytophaga</taxon>
    </lineage>
</organism>
<dbReference type="GO" id="GO:0003677">
    <property type="term" value="F:DNA binding"/>
    <property type="evidence" value="ECO:0007669"/>
    <property type="project" value="UniProtKB-KW"/>
</dbReference>
<gene>
    <name evidence="2" type="ORF">VJJ08_10090</name>
</gene>
<dbReference type="RefSeq" id="WP_323983807.1">
    <property type="nucleotide sequence ID" value="NZ_JAYKBW010000011.1"/>
</dbReference>
<dbReference type="Proteomes" id="UP001311730">
    <property type="component" value="Unassembled WGS sequence"/>
</dbReference>